<protein>
    <recommendedName>
        <fullName evidence="1">SnoaL-like domain-containing protein</fullName>
    </recommendedName>
</protein>
<dbReference type="STRING" id="1619308.B5808_00600"/>
<dbReference type="Proteomes" id="UP000192775">
    <property type="component" value="Chromosome"/>
</dbReference>
<keyword evidence="3" id="KW-1185">Reference proteome</keyword>
<evidence type="ECO:0000313" key="3">
    <source>
        <dbReference type="Proteomes" id="UP000192775"/>
    </source>
</evidence>
<proteinExistence type="predicted"/>
<accession>A0A1X9LT52</accession>
<organism evidence="2 3">
    <name type="scientific">Cnuibacter physcomitrellae</name>
    <dbReference type="NCBI Taxonomy" id="1619308"/>
    <lineage>
        <taxon>Bacteria</taxon>
        <taxon>Bacillati</taxon>
        <taxon>Actinomycetota</taxon>
        <taxon>Actinomycetes</taxon>
        <taxon>Micrococcales</taxon>
        <taxon>Microbacteriaceae</taxon>
        <taxon>Cnuibacter</taxon>
    </lineage>
</organism>
<dbReference type="KEGG" id="cphy:B5808_00600"/>
<evidence type="ECO:0000313" key="2">
    <source>
        <dbReference type="EMBL" id="ARJ07101.1"/>
    </source>
</evidence>
<sequence length="111" mass="12525">MRANLLEVFGERDPERRREAIARTYTEDVEFVDPDEITTGREALDAKAQRLLDGAPGFIFSPAGRIYVNHDMGYLAWNLGPEGQPPVVRGVDTCFIRDGRIAKVYTILLED</sequence>
<name>A0A1X9LT52_9MICO</name>
<dbReference type="InterPro" id="IPR032710">
    <property type="entry name" value="NTF2-like_dom_sf"/>
</dbReference>
<evidence type="ECO:0000259" key="1">
    <source>
        <dbReference type="Pfam" id="PF12680"/>
    </source>
</evidence>
<dbReference type="SUPFAM" id="SSF54427">
    <property type="entry name" value="NTF2-like"/>
    <property type="match status" value="1"/>
</dbReference>
<dbReference type="InterPro" id="IPR037401">
    <property type="entry name" value="SnoaL-like"/>
</dbReference>
<reference evidence="2 3" key="1">
    <citation type="submission" date="2017-04" db="EMBL/GenBank/DDBJ databases">
        <authorList>
            <person name="Afonso C.L."/>
            <person name="Miller P.J."/>
            <person name="Scott M.A."/>
            <person name="Spackman E."/>
            <person name="Goraichik I."/>
            <person name="Dimitrov K.M."/>
            <person name="Suarez D.L."/>
            <person name="Swayne D.E."/>
        </authorList>
    </citation>
    <scope>NUCLEOTIDE SEQUENCE [LARGE SCALE GENOMIC DNA]</scope>
    <source>
        <strain evidence="3">XA(T)</strain>
    </source>
</reference>
<gene>
    <name evidence="2" type="ORF">B5808_00600</name>
</gene>
<dbReference type="Gene3D" id="3.10.450.50">
    <property type="match status" value="1"/>
</dbReference>
<dbReference type="AlphaFoldDB" id="A0A1X9LT52"/>
<dbReference type="Pfam" id="PF12680">
    <property type="entry name" value="SnoaL_2"/>
    <property type="match status" value="1"/>
</dbReference>
<dbReference type="EMBL" id="CP020715">
    <property type="protein sequence ID" value="ARJ07101.1"/>
    <property type="molecule type" value="Genomic_DNA"/>
</dbReference>
<feature type="domain" description="SnoaL-like" evidence="1">
    <location>
        <begin position="6"/>
        <end position="103"/>
    </location>
</feature>